<keyword evidence="1" id="KW-0812">Transmembrane</keyword>
<keyword evidence="3" id="KW-1185">Reference proteome</keyword>
<dbReference type="RefSeq" id="WP_084092355.1">
    <property type="nucleotide sequence ID" value="NZ_FWXD01000025.1"/>
</dbReference>
<feature type="transmembrane region" description="Helical" evidence="1">
    <location>
        <begin position="31"/>
        <end position="48"/>
    </location>
</feature>
<sequence length="64" mass="7451">MLPKPVYEVLPFVYFALAVLVLLTMESSARYLSALSLLAAGIVVLYQRRRNRHKHAARQRHFHM</sequence>
<dbReference type="AlphaFoldDB" id="A0A1W1XY35"/>
<proteinExistence type="predicted"/>
<name>A0A1W1XY35_9NEIS</name>
<reference evidence="2 3" key="1">
    <citation type="submission" date="2017-04" db="EMBL/GenBank/DDBJ databases">
        <authorList>
            <person name="Afonso C.L."/>
            <person name="Miller P.J."/>
            <person name="Scott M.A."/>
            <person name="Spackman E."/>
            <person name="Goraichik I."/>
            <person name="Dimitrov K.M."/>
            <person name="Suarez D.L."/>
            <person name="Swayne D.E."/>
        </authorList>
    </citation>
    <scope>NUCLEOTIDE SEQUENCE [LARGE SCALE GENOMIC DNA]</scope>
    <source>
        <strain evidence="2 3">DSM 23236</strain>
    </source>
</reference>
<keyword evidence="1" id="KW-1133">Transmembrane helix</keyword>
<organism evidence="2 3">
    <name type="scientific">Andreprevotia lacus DSM 23236</name>
    <dbReference type="NCBI Taxonomy" id="1121001"/>
    <lineage>
        <taxon>Bacteria</taxon>
        <taxon>Pseudomonadati</taxon>
        <taxon>Pseudomonadota</taxon>
        <taxon>Betaproteobacteria</taxon>
        <taxon>Neisseriales</taxon>
        <taxon>Chitinibacteraceae</taxon>
        <taxon>Andreprevotia</taxon>
    </lineage>
</organism>
<evidence type="ECO:0000313" key="2">
    <source>
        <dbReference type="EMBL" id="SMC28774.1"/>
    </source>
</evidence>
<evidence type="ECO:0000256" key="1">
    <source>
        <dbReference type="SAM" id="Phobius"/>
    </source>
</evidence>
<keyword evidence="1" id="KW-0472">Membrane</keyword>
<evidence type="ECO:0000313" key="3">
    <source>
        <dbReference type="Proteomes" id="UP000192761"/>
    </source>
</evidence>
<protein>
    <submittedName>
        <fullName evidence="2">Uncharacterized protein</fullName>
    </submittedName>
</protein>
<accession>A0A1W1XY35</accession>
<dbReference type="EMBL" id="FWXD01000025">
    <property type="protein sequence ID" value="SMC28774.1"/>
    <property type="molecule type" value="Genomic_DNA"/>
</dbReference>
<gene>
    <name evidence="2" type="ORF">SAMN02745857_03401</name>
</gene>
<dbReference type="Proteomes" id="UP000192761">
    <property type="component" value="Unassembled WGS sequence"/>
</dbReference>
<feature type="transmembrane region" description="Helical" evidence="1">
    <location>
        <begin position="7"/>
        <end position="25"/>
    </location>
</feature>